<evidence type="ECO:0000256" key="1">
    <source>
        <dbReference type="SAM" id="MobiDB-lite"/>
    </source>
</evidence>
<dbReference type="EMBL" id="BNCO01000028">
    <property type="protein sequence ID" value="GIL57584.1"/>
    <property type="molecule type" value="Genomic_DNA"/>
</dbReference>
<dbReference type="AlphaFoldDB" id="A0A8J4BAM7"/>
<dbReference type="Proteomes" id="UP000747399">
    <property type="component" value="Unassembled WGS sequence"/>
</dbReference>
<sequence length="102" mass="11325">MGHGLIQVGRHRQQLVGKEGGRPDNRYSSWIPGPDVLPGESKSSLSSPSTYHIWHLRVLPQRRLGLVCVSIVSKETTPHVLYTVEARIVHANHTDSLGNKRA</sequence>
<proteinExistence type="predicted"/>
<organism evidence="2 3">
    <name type="scientific">Volvox africanus</name>
    <dbReference type="NCBI Taxonomy" id="51714"/>
    <lineage>
        <taxon>Eukaryota</taxon>
        <taxon>Viridiplantae</taxon>
        <taxon>Chlorophyta</taxon>
        <taxon>core chlorophytes</taxon>
        <taxon>Chlorophyceae</taxon>
        <taxon>CS clade</taxon>
        <taxon>Chlamydomonadales</taxon>
        <taxon>Volvocaceae</taxon>
        <taxon>Volvox</taxon>
    </lineage>
</organism>
<evidence type="ECO:0000313" key="2">
    <source>
        <dbReference type="EMBL" id="GIL57584.1"/>
    </source>
</evidence>
<keyword evidence="3" id="KW-1185">Reference proteome</keyword>
<accession>A0A8J4BAM7</accession>
<name>A0A8J4BAM7_9CHLO</name>
<feature type="region of interest" description="Disordered" evidence="1">
    <location>
        <begin position="1"/>
        <end position="33"/>
    </location>
</feature>
<reference evidence="2" key="1">
    <citation type="journal article" date="2021" name="Proc. Natl. Acad. Sci. U.S.A.">
        <title>Three genomes in the algal genus Volvox reveal the fate of a haploid sex-determining region after a transition to homothallism.</title>
        <authorList>
            <person name="Yamamoto K."/>
            <person name="Hamaji T."/>
            <person name="Kawai-Toyooka H."/>
            <person name="Matsuzaki R."/>
            <person name="Takahashi F."/>
            <person name="Nishimura Y."/>
            <person name="Kawachi M."/>
            <person name="Noguchi H."/>
            <person name="Minakuchi Y."/>
            <person name="Umen J.G."/>
            <person name="Toyoda A."/>
            <person name="Nozaki H."/>
        </authorList>
    </citation>
    <scope>NUCLEOTIDE SEQUENCE</scope>
    <source>
        <strain evidence="2">NIES-3780</strain>
    </source>
</reference>
<comment type="caution">
    <text evidence="2">The sequence shown here is derived from an EMBL/GenBank/DDBJ whole genome shotgun (WGS) entry which is preliminary data.</text>
</comment>
<gene>
    <name evidence="2" type="ORF">Vafri_12788</name>
</gene>
<evidence type="ECO:0000313" key="3">
    <source>
        <dbReference type="Proteomes" id="UP000747399"/>
    </source>
</evidence>
<protein>
    <submittedName>
        <fullName evidence="2">Uncharacterized protein</fullName>
    </submittedName>
</protein>